<evidence type="ECO:0000313" key="8">
    <source>
        <dbReference type="Proteomes" id="UP000193685"/>
    </source>
</evidence>
<protein>
    <submittedName>
        <fullName evidence="7">Transmembrane proteins 14C-domain-containing protein</fullName>
    </submittedName>
</protein>
<gene>
    <name evidence="7" type="ORF">BCR37DRAFT_392394</name>
</gene>
<evidence type="ECO:0000313" key="7">
    <source>
        <dbReference type="EMBL" id="ORY83033.1"/>
    </source>
</evidence>
<comment type="subcellular location">
    <subcellularLocation>
        <location evidence="1">Membrane</location>
    </subcellularLocation>
</comment>
<evidence type="ECO:0000256" key="3">
    <source>
        <dbReference type="ARBA" id="ARBA00022692"/>
    </source>
</evidence>
<keyword evidence="8" id="KW-1185">Reference proteome</keyword>
<feature type="transmembrane region" description="Helical" evidence="6">
    <location>
        <begin position="20"/>
        <end position="47"/>
    </location>
</feature>
<evidence type="ECO:0000256" key="5">
    <source>
        <dbReference type="ARBA" id="ARBA00023136"/>
    </source>
</evidence>
<feature type="transmembrane region" description="Helical" evidence="6">
    <location>
        <begin position="84"/>
        <end position="102"/>
    </location>
</feature>
<organism evidence="7 8">
    <name type="scientific">Protomyces lactucae-debilis</name>
    <dbReference type="NCBI Taxonomy" id="2754530"/>
    <lineage>
        <taxon>Eukaryota</taxon>
        <taxon>Fungi</taxon>
        <taxon>Dikarya</taxon>
        <taxon>Ascomycota</taxon>
        <taxon>Taphrinomycotina</taxon>
        <taxon>Taphrinomycetes</taxon>
        <taxon>Taphrinales</taxon>
        <taxon>Protomycetaceae</taxon>
        <taxon>Protomyces</taxon>
    </lineage>
</organism>
<comment type="similarity">
    <text evidence="2">Belongs to the TMEM14 family.</text>
</comment>
<dbReference type="PANTHER" id="PTHR12668">
    <property type="entry name" value="TRANSMEMBRANE PROTEIN 14, 15"/>
    <property type="match status" value="1"/>
</dbReference>
<keyword evidence="3 6" id="KW-0812">Transmembrane</keyword>
<dbReference type="PANTHER" id="PTHR12668:SF43">
    <property type="entry name" value="TRANSMEMBRANE PROTEIN 14 HOMOLOG"/>
    <property type="match status" value="1"/>
</dbReference>
<evidence type="ECO:0000256" key="2">
    <source>
        <dbReference type="ARBA" id="ARBA00007590"/>
    </source>
</evidence>
<dbReference type="Gene3D" id="1.10.10.1740">
    <property type="entry name" value="Transmembrane protein 14-like"/>
    <property type="match status" value="1"/>
</dbReference>
<dbReference type="Pfam" id="PF03647">
    <property type="entry name" value="Tmemb_14"/>
    <property type="match status" value="1"/>
</dbReference>
<dbReference type="AlphaFoldDB" id="A0A1Y2FGI8"/>
<keyword evidence="5 6" id="KW-0472">Membrane</keyword>
<name>A0A1Y2FGI8_PROLT</name>
<dbReference type="EMBL" id="MCFI01000008">
    <property type="protein sequence ID" value="ORY83033.1"/>
    <property type="molecule type" value="Genomic_DNA"/>
</dbReference>
<dbReference type="InterPro" id="IPR044890">
    <property type="entry name" value="TMEM14_sf"/>
</dbReference>
<evidence type="ECO:0000256" key="6">
    <source>
        <dbReference type="SAM" id="Phobius"/>
    </source>
</evidence>
<accession>A0A1Y2FGI8</accession>
<dbReference type="Proteomes" id="UP000193685">
    <property type="component" value="Unassembled WGS sequence"/>
</dbReference>
<dbReference type="GO" id="GO:0070453">
    <property type="term" value="P:regulation of heme biosynthetic process"/>
    <property type="evidence" value="ECO:0007669"/>
    <property type="project" value="TreeGrafter"/>
</dbReference>
<dbReference type="RefSeq" id="XP_040725614.1">
    <property type="nucleotide sequence ID" value="XM_040871146.1"/>
</dbReference>
<evidence type="ECO:0000256" key="4">
    <source>
        <dbReference type="ARBA" id="ARBA00022989"/>
    </source>
</evidence>
<feature type="transmembrane region" description="Helical" evidence="6">
    <location>
        <begin position="59"/>
        <end position="78"/>
    </location>
</feature>
<evidence type="ECO:0000256" key="1">
    <source>
        <dbReference type="ARBA" id="ARBA00004370"/>
    </source>
</evidence>
<sequence>MAPLRPTPDYIGYSYAAITFLGGLIGLIKAGSLASLIASSICASAILYGAMQTSRDPQAVKSILVVSALLAVFFGRKFGKSGKVMPAGLMLALSLASVVYYGKRLL</sequence>
<keyword evidence="4 6" id="KW-1133">Transmembrane helix</keyword>
<dbReference type="InterPro" id="IPR005349">
    <property type="entry name" value="TMEM14"/>
</dbReference>
<dbReference type="GeneID" id="63787745"/>
<dbReference type="GO" id="GO:0031966">
    <property type="term" value="C:mitochondrial membrane"/>
    <property type="evidence" value="ECO:0007669"/>
    <property type="project" value="TreeGrafter"/>
</dbReference>
<dbReference type="OMA" id="ANSHKIM"/>
<dbReference type="OrthoDB" id="5620at2759"/>
<reference evidence="7 8" key="1">
    <citation type="submission" date="2016-07" db="EMBL/GenBank/DDBJ databases">
        <title>Pervasive Adenine N6-methylation of Active Genes in Fungi.</title>
        <authorList>
            <consortium name="DOE Joint Genome Institute"/>
            <person name="Mondo S.J."/>
            <person name="Dannebaum R.O."/>
            <person name="Kuo R.C."/>
            <person name="Labutti K."/>
            <person name="Haridas S."/>
            <person name="Kuo A."/>
            <person name="Salamov A."/>
            <person name="Ahrendt S.R."/>
            <person name="Lipzen A."/>
            <person name="Sullivan W."/>
            <person name="Andreopoulos W.B."/>
            <person name="Clum A."/>
            <person name="Lindquist E."/>
            <person name="Daum C."/>
            <person name="Ramamoorthy G.K."/>
            <person name="Gryganskyi A."/>
            <person name="Culley D."/>
            <person name="Magnuson J.K."/>
            <person name="James T.Y."/>
            <person name="O'Malley M.A."/>
            <person name="Stajich J.E."/>
            <person name="Spatafora J.W."/>
            <person name="Visel A."/>
            <person name="Grigoriev I.V."/>
        </authorList>
    </citation>
    <scope>NUCLEOTIDE SEQUENCE [LARGE SCALE GENOMIC DNA]</scope>
    <source>
        <strain evidence="7 8">12-1054</strain>
    </source>
</reference>
<comment type="caution">
    <text evidence="7">The sequence shown here is derived from an EMBL/GenBank/DDBJ whole genome shotgun (WGS) entry which is preliminary data.</text>
</comment>
<proteinExistence type="inferred from homology"/>